<evidence type="ECO:0000313" key="2">
    <source>
        <dbReference type="EMBL" id="GFO60062.1"/>
    </source>
</evidence>
<keyword evidence="3" id="KW-1185">Reference proteome</keyword>
<gene>
    <name evidence="2" type="ORF">GMST_23870</name>
</gene>
<evidence type="ECO:0000313" key="3">
    <source>
        <dbReference type="Proteomes" id="UP000556026"/>
    </source>
</evidence>
<proteinExistence type="predicted"/>
<organism evidence="2 3">
    <name type="scientific">Geomonas silvestris</name>
    <dbReference type="NCBI Taxonomy" id="2740184"/>
    <lineage>
        <taxon>Bacteria</taxon>
        <taxon>Pseudomonadati</taxon>
        <taxon>Thermodesulfobacteriota</taxon>
        <taxon>Desulfuromonadia</taxon>
        <taxon>Geobacterales</taxon>
        <taxon>Geobacteraceae</taxon>
        <taxon>Geomonas</taxon>
    </lineage>
</organism>
<dbReference type="EMBL" id="BLXX01000006">
    <property type="protein sequence ID" value="GFO60062.1"/>
    <property type="molecule type" value="Genomic_DNA"/>
</dbReference>
<sequence length="98" mass="11278">MRRSLATDFPGQRGLTSKFPRLCGLLRAQVRIRFRLARSLQVHWCRSNDFPRYQETDMSKGKDSKKASKKAPAKTQKEKKADKKLKKDEKTAGLKVTV</sequence>
<feature type="compositionally biased region" description="Basic and acidic residues" evidence="1">
    <location>
        <begin position="52"/>
        <end position="66"/>
    </location>
</feature>
<name>A0A6V8MJD3_9BACT</name>
<accession>A0A6V8MJD3</accession>
<feature type="compositionally biased region" description="Basic and acidic residues" evidence="1">
    <location>
        <begin position="75"/>
        <end position="92"/>
    </location>
</feature>
<protein>
    <submittedName>
        <fullName evidence="2">Uncharacterized protein</fullName>
    </submittedName>
</protein>
<comment type="caution">
    <text evidence="2">The sequence shown here is derived from an EMBL/GenBank/DDBJ whole genome shotgun (WGS) entry which is preliminary data.</text>
</comment>
<dbReference type="AlphaFoldDB" id="A0A6V8MJD3"/>
<reference evidence="3" key="1">
    <citation type="submission" date="2020-06" db="EMBL/GenBank/DDBJ databases">
        <title>Draft genomic sequence of Geomonas sp. Red330.</title>
        <authorList>
            <person name="Itoh H."/>
            <person name="Zhenxing X."/>
            <person name="Ushijima N."/>
            <person name="Masuda Y."/>
            <person name="Shiratori Y."/>
            <person name="Senoo K."/>
        </authorList>
    </citation>
    <scope>NUCLEOTIDE SEQUENCE [LARGE SCALE GENOMIC DNA]</scope>
    <source>
        <strain evidence="3">Red330</strain>
    </source>
</reference>
<feature type="region of interest" description="Disordered" evidence="1">
    <location>
        <begin position="52"/>
        <end position="98"/>
    </location>
</feature>
<evidence type="ECO:0000256" key="1">
    <source>
        <dbReference type="SAM" id="MobiDB-lite"/>
    </source>
</evidence>
<dbReference type="Proteomes" id="UP000556026">
    <property type="component" value="Unassembled WGS sequence"/>
</dbReference>